<comment type="caution">
    <text evidence="3">The sequence shown here is derived from an EMBL/GenBank/DDBJ whole genome shotgun (WGS) entry which is preliminary data.</text>
</comment>
<feature type="domain" description="Cadherin-like beta-sandwich-like" evidence="2">
    <location>
        <begin position="241"/>
        <end position="319"/>
    </location>
</feature>
<dbReference type="EMBL" id="DVOF01000204">
    <property type="protein sequence ID" value="HIV03279.1"/>
    <property type="molecule type" value="Genomic_DNA"/>
</dbReference>
<gene>
    <name evidence="3" type="ORF">IAC74_06855</name>
</gene>
<dbReference type="GO" id="GO:0016810">
    <property type="term" value="F:hydrolase activity, acting on carbon-nitrogen (but not peptide) bonds"/>
    <property type="evidence" value="ECO:0007669"/>
    <property type="project" value="InterPro"/>
</dbReference>
<dbReference type="InterPro" id="IPR025883">
    <property type="entry name" value="Cadherin-like_domain"/>
</dbReference>
<feature type="domain" description="NodB homology" evidence="1">
    <location>
        <begin position="341"/>
        <end position="468"/>
    </location>
</feature>
<dbReference type="Pfam" id="PF12733">
    <property type="entry name" value="Cadherin-like"/>
    <property type="match status" value="1"/>
</dbReference>
<proteinExistence type="predicted"/>
<reference evidence="3" key="1">
    <citation type="submission" date="2020-10" db="EMBL/GenBank/DDBJ databases">
        <authorList>
            <person name="Gilroy R."/>
        </authorList>
    </citation>
    <scope>NUCLEOTIDE SEQUENCE</scope>
    <source>
        <strain evidence="3">4920</strain>
    </source>
</reference>
<dbReference type="Pfam" id="PF01522">
    <property type="entry name" value="Polysacc_deac_1"/>
    <property type="match status" value="1"/>
</dbReference>
<dbReference type="Gene3D" id="3.20.20.370">
    <property type="entry name" value="Glycoside hydrolase/deacetylase"/>
    <property type="match status" value="1"/>
</dbReference>
<dbReference type="InterPro" id="IPR011330">
    <property type="entry name" value="Glyco_hydro/deAcase_b/a-brl"/>
</dbReference>
<feature type="non-terminal residue" evidence="3">
    <location>
        <position position="1"/>
    </location>
</feature>
<dbReference type="SUPFAM" id="SSF88713">
    <property type="entry name" value="Glycoside hydrolase/deacetylase"/>
    <property type="match status" value="1"/>
</dbReference>
<dbReference type="Proteomes" id="UP000886743">
    <property type="component" value="Unassembled WGS sequence"/>
</dbReference>
<evidence type="ECO:0000259" key="2">
    <source>
        <dbReference type="Pfam" id="PF12733"/>
    </source>
</evidence>
<dbReference type="AlphaFoldDB" id="A0A9D1T0D3"/>
<evidence type="ECO:0000259" key="1">
    <source>
        <dbReference type="Pfam" id="PF01522"/>
    </source>
</evidence>
<feature type="non-terminal residue" evidence="3">
    <location>
        <position position="842"/>
    </location>
</feature>
<dbReference type="InterPro" id="IPR002509">
    <property type="entry name" value="NODB_dom"/>
</dbReference>
<dbReference type="GO" id="GO:0005975">
    <property type="term" value="P:carbohydrate metabolic process"/>
    <property type="evidence" value="ECO:0007669"/>
    <property type="project" value="InterPro"/>
</dbReference>
<sequence>SLVTLPTAFAEEGDLFSDNFESWGEVGTTIPSGGGTEWDANYGPVVVGTDPLNPDNKVAEYVASEGQQYPPLQKKVAMAVGTTTLFSGRVMLHSTANSVPNYYLEFRNSVDGTQGHRQTIFGINTDRITLMGGSDSYGKAVADKWISYAAYITPGLEGQVTKILIVLTSEDGLLDASGEPTNTITMEGEGVFDNIAVFDNNAGNMVHNSNVPYYAEDNSARIYLDDVRIYNTASLSTDATLSSLSYNGTPIGEFDPSKTTYNIRVEDDVDSVTVTAQATDTNAQIESISPETLTQFPGSVSVTVKSEAGTTQVYTIYFSKKLSGDAMEASIMSTKGNAGAIVTITSDDGVISSGRIWDELTQKYEIPISCAGIVSSSFNGSSLAEWQEIESHGWIEVFNHSWTHPDRMSDSPSYADKECNTEEGLQRELVDSKEWFEQNFETDAISFAAPNNSMSTRGWEIMKEQGYYSARLGSRGYNNIPPADGTAAGQWMNLYMQGIGDGANNTAMRNGWIDTAINNGQWLVEMWHNVSENGTGGYQPMSRAAAEEHISYMVEKRDAGEIWIAGIVEATKYLREYQVSSVSAAKTADGKVQAEVTYPSDALPSEIFDYPLTVKVEVPEEWGAVSITQNGSASTATTFEEGIVNYVYADIVPNQGVAVLEDAGASNLLSDIKLNGVSLSGFNPAQNTYEIEKQSSELPVEITAVPLNSKVDVQISQATVSEVPATVTITLSGADIDTNVYTLNFIYAKSTNNLLSGITVNGVAIGNFTADGTSYSVTTEGADTEATIVATAQDTKATVSYDPSETITLPGTVTITVTAENGSAKKYTVAVRSRADDTEYIS</sequence>
<protein>
    <submittedName>
        <fullName evidence="3">Cadherin-like beta sandwich domain-containing protein</fullName>
    </submittedName>
</protein>
<evidence type="ECO:0000313" key="4">
    <source>
        <dbReference type="Proteomes" id="UP000886743"/>
    </source>
</evidence>
<name>A0A9D1T0D3_9FIRM</name>
<accession>A0A9D1T0D3</accession>
<reference evidence="3" key="2">
    <citation type="journal article" date="2021" name="PeerJ">
        <title>Extensive microbial diversity within the chicken gut microbiome revealed by metagenomics and culture.</title>
        <authorList>
            <person name="Gilroy R."/>
            <person name="Ravi A."/>
            <person name="Getino M."/>
            <person name="Pursley I."/>
            <person name="Horton D.L."/>
            <person name="Alikhan N.F."/>
            <person name="Baker D."/>
            <person name="Gharbi K."/>
            <person name="Hall N."/>
            <person name="Watson M."/>
            <person name="Adriaenssens E.M."/>
            <person name="Foster-Nyarko E."/>
            <person name="Jarju S."/>
            <person name="Secka A."/>
            <person name="Antonio M."/>
            <person name="Oren A."/>
            <person name="Chaudhuri R.R."/>
            <person name="La Ragione R."/>
            <person name="Hildebrand F."/>
            <person name="Pallen M.J."/>
        </authorList>
    </citation>
    <scope>NUCLEOTIDE SEQUENCE</scope>
    <source>
        <strain evidence="3">4920</strain>
    </source>
</reference>
<organism evidence="3 4">
    <name type="scientific">Candidatus Aphodoplasma excrementigallinarum</name>
    <dbReference type="NCBI Taxonomy" id="2840673"/>
    <lineage>
        <taxon>Bacteria</taxon>
        <taxon>Bacillati</taxon>
        <taxon>Bacillota</taxon>
        <taxon>Clostridia</taxon>
        <taxon>Eubacteriales</taxon>
        <taxon>Candidatus Aphodoplasma</taxon>
    </lineage>
</organism>
<evidence type="ECO:0000313" key="3">
    <source>
        <dbReference type="EMBL" id="HIV03279.1"/>
    </source>
</evidence>